<evidence type="ECO:0000313" key="8">
    <source>
        <dbReference type="EMBL" id="KAK7013845.1"/>
    </source>
</evidence>
<keyword evidence="9" id="KW-1185">Reference proteome</keyword>
<dbReference type="GO" id="GO:0008270">
    <property type="term" value="F:zinc ion binding"/>
    <property type="evidence" value="ECO:0007669"/>
    <property type="project" value="InterPro"/>
</dbReference>
<evidence type="ECO:0000256" key="4">
    <source>
        <dbReference type="ARBA" id="ARBA00023163"/>
    </source>
</evidence>
<dbReference type="PANTHER" id="PTHR47338:SF29">
    <property type="entry name" value="ZN(2)-C6 FUNGAL-TYPE DOMAIN-CONTAINING PROTEIN"/>
    <property type="match status" value="1"/>
</dbReference>
<dbReference type="SUPFAM" id="SSF57701">
    <property type="entry name" value="Zn2/Cys6 DNA-binding domain"/>
    <property type="match status" value="1"/>
</dbReference>
<sequence>MAQEGSSPVSLGSPPSKPKACVNCRRRKIKCDGERPKCGPCSRSMGFQDCEYAEDGPTRTQVLQEQISILQARIEELETPNLARPVVPLQNPYSGVRRSTSLPASTAGSTANLNPNIFSGGISEDAVGTHLDETLIQTFLKHSYQFGFFLNMRNFNDTVLRSTSTSSPGNIPRPTRFLLAVIDLWAVHLHSSPDDYIRASEGVYLSRALRASVDALAGVSLHHTLIHAIQAEVLLSHYFLRNLRFLEGKYHISSAVSLVLSSGLHRLRSADAFNLALMLPFRRLAQPGLPPPRDMVEENERINAFWAVLTLNNGWTAVDGSPSNFYSYTGGHGEGDVAARIDTPWPVDIDDDEPAYLKSSMGTVTSFLAGLPDNGTSITAMKVKAMILFEQASRLAAQYREDMLAEQSHQFYNSFNALDALIEQFKISMTISHSSSFSSAHSTHDSRRSRDLFVIHSLVNVATIQLHNPLVFSSRNMGESSRVRVLGAARSIADDIAARASDIAIGEFGFIDPIVGTLLFATAQVFIAELRRSRANRAMNGPIPQEEHELVGLIESVMGVMNVFAPTCRLMESQLITLQQLFHGL</sequence>
<evidence type="ECO:0000256" key="2">
    <source>
        <dbReference type="ARBA" id="ARBA00022723"/>
    </source>
</evidence>
<dbReference type="SMART" id="SM00066">
    <property type="entry name" value="GAL4"/>
    <property type="match status" value="1"/>
</dbReference>
<feature type="domain" description="Zn(2)-C6 fungal-type" evidence="7">
    <location>
        <begin position="20"/>
        <end position="52"/>
    </location>
</feature>
<dbReference type="PROSITE" id="PS50048">
    <property type="entry name" value="ZN2_CY6_FUNGAL_2"/>
    <property type="match status" value="1"/>
</dbReference>
<dbReference type="Pfam" id="PF00172">
    <property type="entry name" value="Zn_clus"/>
    <property type="match status" value="1"/>
</dbReference>
<keyword evidence="2" id="KW-0479">Metal-binding</keyword>
<dbReference type="PROSITE" id="PS00463">
    <property type="entry name" value="ZN2_CY6_FUNGAL_1"/>
    <property type="match status" value="1"/>
</dbReference>
<proteinExistence type="predicted"/>
<dbReference type="InterPro" id="IPR036864">
    <property type="entry name" value="Zn2-C6_fun-type_DNA-bd_sf"/>
</dbReference>
<feature type="region of interest" description="Disordered" evidence="6">
    <location>
        <begin position="1"/>
        <end position="20"/>
    </location>
</feature>
<dbReference type="InterPro" id="IPR001138">
    <property type="entry name" value="Zn2Cys6_DnaBD"/>
</dbReference>
<dbReference type="Proteomes" id="UP001362999">
    <property type="component" value="Unassembled WGS sequence"/>
</dbReference>
<evidence type="ECO:0000256" key="3">
    <source>
        <dbReference type="ARBA" id="ARBA00023015"/>
    </source>
</evidence>
<keyword evidence="4" id="KW-0804">Transcription</keyword>
<dbReference type="CDD" id="cd12148">
    <property type="entry name" value="fungal_TF_MHR"/>
    <property type="match status" value="1"/>
</dbReference>
<dbReference type="InterPro" id="IPR050815">
    <property type="entry name" value="TF_fung"/>
</dbReference>
<feature type="compositionally biased region" description="Low complexity" evidence="6">
    <location>
        <begin position="1"/>
        <end position="14"/>
    </location>
</feature>
<accession>A0AAW0AM43</accession>
<evidence type="ECO:0000256" key="5">
    <source>
        <dbReference type="ARBA" id="ARBA00023242"/>
    </source>
</evidence>
<evidence type="ECO:0000313" key="9">
    <source>
        <dbReference type="Proteomes" id="UP001362999"/>
    </source>
</evidence>
<protein>
    <submittedName>
        <fullName evidence="8">Fungal-trans domain-containing protein</fullName>
    </submittedName>
</protein>
<dbReference type="GO" id="GO:0000981">
    <property type="term" value="F:DNA-binding transcription factor activity, RNA polymerase II-specific"/>
    <property type="evidence" value="ECO:0007669"/>
    <property type="project" value="InterPro"/>
</dbReference>
<dbReference type="Gene3D" id="4.10.240.10">
    <property type="entry name" value="Zn(2)-C6 fungal-type DNA-binding domain"/>
    <property type="match status" value="1"/>
</dbReference>
<evidence type="ECO:0000256" key="6">
    <source>
        <dbReference type="SAM" id="MobiDB-lite"/>
    </source>
</evidence>
<name>A0AAW0AM43_9AGAR</name>
<evidence type="ECO:0000259" key="7">
    <source>
        <dbReference type="PROSITE" id="PS50048"/>
    </source>
</evidence>
<organism evidence="8 9">
    <name type="scientific">Favolaschia claudopus</name>
    <dbReference type="NCBI Taxonomy" id="2862362"/>
    <lineage>
        <taxon>Eukaryota</taxon>
        <taxon>Fungi</taxon>
        <taxon>Dikarya</taxon>
        <taxon>Basidiomycota</taxon>
        <taxon>Agaricomycotina</taxon>
        <taxon>Agaricomycetes</taxon>
        <taxon>Agaricomycetidae</taxon>
        <taxon>Agaricales</taxon>
        <taxon>Marasmiineae</taxon>
        <taxon>Mycenaceae</taxon>
        <taxon>Favolaschia</taxon>
    </lineage>
</organism>
<comment type="subcellular location">
    <subcellularLocation>
        <location evidence="1">Nucleus</location>
    </subcellularLocation>
</comment>
<dbReference type="CDD" id="cd00067">
    <property type="entry name" value="GAL4"/>
    <property type="match status" value="1"/>
</dbReference>
<gene>
    <name evidence="8" type="ORF">R3P38DRAFT_3004199</name>
</gene>
<keyword evidence="3" id="KW-0805">Transcription regulation</keyword>
<dbReference type="GO" id="GO:0005634">
    <property type="term" value="C:nucleus"/>
    <property type="evidence" value="ECO:0007669"/>
    <property type="project" value="UniProtKB-SubCell"/>
</dbReference>
<dbReference type="PANTHER" id="PTHR47338">
    <property type="entry name" value="ZN(II)2CYS6 TRANSCRIPTION FACTOR (EUROFUNG)-RELATED"/>
    <property type="match status" value="1"/>
</dbReference>
<comment type="caution">
    <text evidence="8">The sequence shown here is derived from an EMBL/GenBank/DDBJ whole genome shotgun (WGS) entry which is preliminary data.</text>
</comment>
<dbReference type="AlphaFoldDB" id="A0AAW0AM43"/>
<evidence type="ECO:0000256" key="1">
    <source>
        <dbReference type="ARBA" id="ARBA00004123"/>
    </source>
</evidence>
<reference evidence="8 9" key="1">
    <citation type="journal article" date="2024" name="J Genomics">
        <title>Draft genome sequencing and assembly of Favolaschia claudopus CIRM-BRFM 2984 isolated from oak limbs.</title>
        <authorList>
            <person name="Navarro D."/>
            <person name="Drula E."/>
            <person name="Chaduli D."/>
            <person name="Cazenave R."/>
            <person name="Ahrendt S."/>
            <person name="Wang J."/>
            <person name="Lipzen A."/>
            <person name="Daum C."/>
            <person name="Barry K."/>
            <person name="Grigoriev I.V."/>
            <person name="Favel A."/>
            <person name="Rosso M.N."/>
            <person name="Martin F."/>
        </authorList>
    </citation>
    <scope>NUCLEOTIDE SEQUENCE [LARGE SCALE GENOMIC DNA]</scope>
    <source>
        <strain evidence="8 9">CIRM-BRFM 2984</strain>
    </source>
</reference>
<keyword evidence="5" id="KW-0539">Nucleus</keyword>
<dbReference type="EMBL" id="JAWWNJ010000058">
    <property type="protein sequence ID" value="KAK7013845.1"/>
    <property type="molecule type" value="Genomic_DNA"/>
</dbReference>